<evidence type="ECO:0000313" key="2">
    <source>
        <dbReference type="Proteomes" id="UP000094714"/>
    </source>
</evidence>
<gene>
    <name evidence="1" type="ORF">LACFE_CDS0713</name>
</gene>
<dbReference type="AlphaFoldDB" id="A0A1D7ZWI5"/>
<sequence length="47" mass="5015">MIKKLAKAFGLPSLLYLLGVGLYNLSTHQTGLAPISWVLGWRVSGSG</sequence>
<protein>
    <submittedName>
        <fullName evidence="1">Uncharacterized protein</fullName>
    </submittedName>
</protein>
<evidence type="ECO:0000313" key="1">
    <source>
        <dbReference type="EMBL" id="AOR74179.1"/>
    </source>
</evidence>
<dbReference type="EMBL" id="CP017151">
    <property type="protein sequence ID" value="AOR74179.1"/>
    <property type="molecule type" value="Genomic_DNA"/>
</dbReference>
<name>A0A1D7ZWI5_LIMFE</name>
<dbReference type="PATRIC" id="fig|1613.112.peg.747"/>
<dbReference type="RefSeq" id="WP_003685372.1">
    <property type="nucleotide sequence ID" value="NZ_BJLV01000011.1"/>
</dbReference>
<dbReference type="Proteomes" id="UP000094714">
    <property type="component" value="Chromosome"/>
</dbReference>
<proteinExistence type="predicted"/>
<reference evidence="1 2" key="1">
    <citation type="submission" date="2016-09" db="EMBL/GenBank/DDBJ databases">
        <title>Genome Sequence of the Lactobacillus fermentum strain NCC2970 (CNCM I-5068).</title>
        <authorList>
            <person name="Barretto C."/>
            <person name="Ngom-Bru C."/>
            <person name="Genevaz A."/>
            <person name="Fournier C."/>
            <person name="Moine D."/>
            <person name="Kassam M."/>
            <person name="Iltis A."/>
            <person name="Sagory-Zalkind P."/>
            <person name="Faucherand G."/>
            <person name="Descombes P."/>
            <person name="Duboux S."/>
        </authorList>
    </citation>
    <scope>NUCLEOTIDE SEQUENCE [LARGE SCALE GENOMIC DNA]</scope>
    <source>
        <strain evidence="1 2">NCC2970</strain>
    </source>
</reference>
<accession>A0A1D7ZWI5</accession>
<organism evidence="1 2">
    <name type="scientific">Limosilactobacillus fermentum</name>
    <name type="common">Lactobacillus fermentum</name>
    <dbReference type="NCBI Taxonomy" id="1613"/>
    <lineage>
        <taxon>Bacteria</taxon>
        <taxon>Bacillati</taxon>
        <taxon>Bacillota</taxon>
        <taxon>Bacilli</taxon>
        <taxon>Lactobacillales</taxon>
        <taxon>Lactobacillaceae</taxon>
        <taxon>Limosilactobacillus</taxon>
    </lineage>
</organism>